<dbReference type="Pfam" id="PF08686">
    <property type="entry name" value="PLAC"/>
    <property type="match status" value="1"/>
</dbReference>
<gene>
    <name evidence="6" type="ORF">GWI33_009594</name>
</gene>
<dbReference type="InterPro" id="IPR050439">
    <property type="entry name" value="ADAMTS_ADAMTS-like"/>
</dbReference>
<evidence type="ECO:0000313" key="7">
    <source>
        <dbReference type="Proteomes" id="UP000625711"/>
    </source>
</evidence>
<keyword evidence="7" id="KW-1185">Reference proteome</keyword>
<keyword evidence="2" id="KW-0964">Secreted</keyword>
<proteinExistence type="predicted"/>
<dbReference type="PROSITE" id="PS50092">
    <property type="entry name" value="TSP1"/>
    <property type="match status" value="2"/>
</dbReference>
<sequence length="283" mass="32339">GQDFWQFQVLGYKPQNSRGHRMVTYPENQDQIPPTDDSVSATSSNELGDFVLGKGSKENVKFEWALSDWSSCSVSCGDNGFQTRKARCLVKLHNVSHEVENNFCEDAEILVPKTKRKCELEACPQWTMSQWSLCERSKCVGYHKAIQKRIVKCQMRDNITVDMNKCDPRHKPGQRQECYNEKCVGKWKMGSWSMCSAPCDETGQKVRILQCVWIGTKKPAGNACDDIPRPVSRKNCKGPPCKVPIVDEECKDHSMFCSNVKSLNMCERVRYKQQCCKTCKEQI</sequence>
<protein>
    <recommendedName>
        <fullName evidence="5">PLAC domain-containing protein</fullName>
    </recommendedName>
</protein>
<dbReference type="SUPFAM" id="SSF82895">
    <property type="entry name" value="TSP-1 type 1 repeat"/>
    <property type="match status" value="2"/>
</dbReference>
<feature type="domain" description="PLAC" evidence="5">
    <location>
        <begin position="246"/>
        <end position="283"/>
    </location>
</feature>
<dbReference type="EMBL" id="JAACXV010004818">
    <property type="protein sequence ID" value="KAF7276978.1"/>
    <property type="molecule type" value="Genomic_DNA"/>
</dbReference>
<comment type="subcellular location">
    <subcellularLocation>
        <location evidence="1">Secreted</location>
    </subcellularLocation>
</comment>
<dbReference type="AlphaFoldDB" id="A0A834IE58"/>
<evidence type="ECO:0000313" key="6">
    <source>
        <dbReference type="EMBL" id="KAF7276978.1"/>
    </source>
</evidence>
<keyword evidence="3" id="KW-0732">Signal</keyword>
<comment type="caution">
    <text evidence="6">The sequence shown here is derived from an EMBL/GenBank/DDBJ whole genome shotgun (WGS) entry which is preliminary data.</text>
</comment>
<dbReference type="PROSITE" id="PS50900">
    <property type="entry name" value="PLAC"/>
    <property type="match status" value="1"/>
</dbReference>
<name>A0A834IE58_RHYFE</name>
<evidence type="ECO:0000256" key="1">
    <source>
        <dbReference type="ARBA" id="ARBA00004613"/>
    </source>
</evidence>
<evidence type="ECO:0000256" key="2">
    <source>
        <dbReference type="ARBA" id="ARBA00022525"/>
    </source>
</evidence>
<dbReference type="Pfam" id="PF19030">
    <property type="entry name" value="TSP1_ADAMTS"/>
    <property type="match status" value="2"/>
</dbReference>
<dbReference type="InterPro" id="IPR000884">
    <property type="entry name" value="TSP1_rpt"/>
</dbReference>
<dbReference type="GO" id="GO:0005576">
    <property type="term" value="C:extracellular region"/>
    <property type="evidence" value="ECO:0007669"/>
    <property type="project" value="UniProtKB-SubCell"/>
</dbReference>
<dbReference type="Proteomes" id="UP000625711">
    <property type="component" value="Unassembled WGS sequence"/>
</dbReference>
<dbReference type="OrthoDB" id="5948003at2759"/>
<dbReference type="InterPro" id="IPR010909">
    <property type="entry name" value="PLAC"/>
</dbReference>
<evidence type="ECO:0000256" key="4">
    <source>
        <dbReference type="ARBA" id="ARBA00022737"/>
    </source>
</evidence>
<accession>A0A834IE58</accession>
<feature type="non-terminal residue" evidence="6">
    <location>
        <position position="283"/>
    </location>
</feature>
<dbReference type="SMART" id="SM00209">
    <property type="entry name" value="TSP1"/>
    <property type="match status" value="3"/>
</dbReference>
<dbReference type="InterPro" id="IPR036383">
    <property type="entry name" value="TSP1_rpt_sf"/>
</dbReference>
<keyword evidence="4" id="KW-0677">Repeat</keyword>
<dbReference type="PANTHER" id="PTHR13723">
    <property type="entry name" value="ADAMTS A DISINTEGRIN AND METALLOPROTEASE WITH THROMBOSPONDIN MOTIFS PROTEASE"/>
    <property type="match status" value="1"/>
</dbReference>
<dbReference type="Gene3D" id="2.20.100.10">
    <property type="entry name" value="Thrombospondin type-1 (TSP1) repeat"/>
    <property type="match status" value="2"/>
</dbReference>
<evidence type="ECO:0000256" key="3">
    <source>
        <dbReference type="ARBA" id="ARBA00022729"/>
    </source>
</evidence>
<evidence type="ECO:0000259" key="5">
    <source>
        <dbReference type="PROSITE" id="PS50900"/>
    </source>
</evidence>
<reference evidence="6" key="1">
    <citation type="submission" date="2020-08" db="EMBL/GenBank/DDBJ databases">
        <title>Genome sequencing and assembly of the red palm weevil Rhynchophorus ferrugineus.</title>
        <authorList>
            <person name="Dias G.B."/>
            <person name="Bergman C.M."/>
            <person name="Manee M."/>
        </authorList>
    </citation>
    <scope>NUCLEOTIDE SEQUENCE</scope>
    <source>
        <strain evidence="6">AA-2017</strain>
        <tissue evidence="6">Whole larva</tissue>
    </source>
</reference>
<organism evidence="6 7">
    <name type="scientific">Rhynchophorus ferrugineus</name>
    <name type="common">Red palm weevil</name>
    <name type="synonym">Curculio ferrugineus</name>
    <dbReference type="NCBI Taxonomy" id="354439"/>
    <lineage>
        <taxon>Eukaryota</taxon>
        <taxon>Metazoa</taxon>
        <taxon>Ecdysozoa</taxon>
        <taxon>Arthropoda</taxon>
        <taxon>Hexapoda</taxon>
        <taxon>Insecta</taxon>
        <taxon>Pterygota</taxon>
        <taxon>Neoptera</taxon>
        <taxon>Endopterygota</taxon>
        <taxon>Coleoptera</taxon>
        <taxon>Polyphaga</taxon>
        <taxon>Cucujiformia</taxon>
        <taxon>Curculionidae</taxon>
        <taxon>Dryophthorinae</taxon>
        <taxon>Rhynchophorus</taxon>
    </lineage>
</organism>